<dbReference type="Pfam" id="PF13561">
    <property type="entry name" value="adh_short_C2"/>
    <property type="match status" value="1"/>
</dbReference>
<evidence type="ECO:0000313" key="4">
    <source>
        <dbReference type="EMBL" id="KUI61814.1"/>
    </source>
</evidence>
<evidence type="ECO:0000313" key="5">
    <source>
        <dbReference type="Proteomes" id="UP000078576"/>
    </source>
</evidence>
<dbReference type="InterPro" id="IPR052178">
    <property type="entry name" value="Sec_Metab_Biosynth_SDR"/>
</dbReference>
<keyword evidence="3" id="KW-0560">Oxidoreductase</keyword>
<evidence type="ECO:0000256" key="1">
    <source>
        <dbReference type="ARBA" id="ARBA00006484"/>
    </source>
</evidence>
<dbReference type="InterPro" id="IPR002347">
    <property type="entry name" value="SDR_fam"/>
</dbReference>
<dbReference type="PANTHER" id="PTHR43618">
    <property type="entry name" value="7-ALPHA-HYDROXYSTEROID DEHYDROGENASE"/>
    <property type="match status" value="1"/>
</dbReference>
<comment type="similarity">
    <text evidence="1">Belongs to the short-chain dehydrogenases/reductases (SDR) family.</text>
</comment>
<dbReference type="STRING" id="694573.A0A194VD61"/>
<dbReference type="PRINTS" id="PR00081">
    <property type="entry name" value="GDHRDH"/>
</dbReference>
<sequence length="293" mass="31165">MAHLLPQNLFGVQGYTVIITGAGSGIGRMLSKGFSVNGAKTILVDVNEEGLEKTITESAEAARSVGVEPNISMVVGDLSSKAGVDSIVSSIRTMAIEVDVIIHCAAYRHLNPVEYKHDGLSTVSDLKTATESASWESWDRSFQINVLAPYFLTAGLIDLLGAATKKGFGRGSVILFSSPASVHNHQFVPAYQTTKAAVDHLTRILAAEFSDFYIRVNAMSPGLIPSGMSDPNDPTSNLHLAKDSPARIPGGEEDMFGTAIWLSSRAGAFMDGKIVRCDGGRLLVLRGVVSNID</sequence>
<gene>
    <name evidence="4" type="ORF">VP1G_08970</name>
</gene>
<dbReference type="Proteomes" id="UP000078576">
    <property type="component" value="Unassembled WGS sequence"/>
</dbReference>
<organism evidence="4 5">
    <name type="scientific">Cytospora mali</name>
    <name type="common">Apple Valsa canker fungus</name>
    <name type="synonym">Valsa mali</name>
    <dbReference type="NCBI Taxonomy" id="578113"/>
    <lineage>
        <taxon>Eukaryota</taxon>
        <taxon>Fungi</taxon>
        <taxon>Dikarya</taxon>
        <taxon>Ascomycota</taxon>
        <taxon>Pezizomycotina</taxon>
        <taxon>Sordariomycetes</taxon>
        <taxon>Sordariomycetidae</taxon>
        <taxon>Diaporthales</taxon>
        <taxon>Cytosporaceae</taxon>
        <taxon>Cytospora</taxon>
    </lineage>
</organism>
<dbReference type="PANTHER" id="PTHR43618:SF4">
    <property type="entry name" value="SHORT CHAIN DEHYDROGENASE_REDUCTASE FAMILY (AFU_ORTHOLOGUE AFUA_7G04540)"/>
    <property type="match status" value="1"/>
</dbReference>
<keyword evidence="2" id="KW-0521">NADP</keyword>
<dbReference type="SUPFAM" id="SSF51735">
    <property type="entry name" value="NAD(P)-binding Rossmann-fold domains"/>
    <property type="match status" value="1"/>
</dbReference>
<accession>A0A194VD61</accession>
<dbReference type="OrthoDB" id="2898618at2759"/>
<dbReference type="InterPro" id="IPR036291">
    <property type="entry name" value="NAD(P)-bd_dom_sf"/>
</dbReference>
<dbReference type="EMBL" id="KN714788">
    <property type="protein sequence ID" value="KUI61814.1"/>
    <property type="molecule type" value="Genomic_DNA"/>
</dbReference>
<evidence type="ECO:0000256" key="3">
    <source>
        <dbReference type="ARBA" id="ARBA00023002"/>
    </source>
</evidence>
<dbReference type="Gene3D" id="3.40.50.720">
    <property type="entry name" value="NAD(P)-binding Rossmann-like Domain"/>
    <property type="match status" value="1"/>
</dbReference>
<reference evidence="5" key="1">
    <citation type="submission" date="2014-12" db="EMBL/GenBank/DDBJ databases">
        <title>Genome Sequence of Valsa Canker Pathogens Uncovers a Specific Adaption of Colonization on Woody Bark.</title>
        <authorList>
            <person name="Yin Z."/>
            <person name="Liu H."/>
            <person name="Gao X."/>
            <person name="Li Z."/>
            <person name="Song N."/>
            <person name="Ke X."/>
            <person name="Dai Q."/>
            <person name="Wu Y."/>
            <person name="Sun Y."/>
            <person name="Xu J.-R."/>
            <person name="Kang Z.K."/>
            <person name="Wang L."/>
            <person name="Huang L."/>
        </authorList>
    </citation>
    <scope>NUCLEOTIDE SEQUENCE [LARGE SCALE GENOMIC DNA]</scope>
    <source>
        <strain evidence="5">SXYL134</strain>
    </source>
</reference>
<dbReference type="GO" id="GO:0016491">
    <property type="term" value="F:oxidoreductase activity"/>
    <property type="evidence" value="ECO:0007669"/>
    <property type="project" value="UniProtKB-KW"/>
</dbReference>
<dbReference type="AlphaFoldDB" id="A0A194VD61"/>
<proteinExistence type="inferred from homology"/>
<protein>
    <submittedName>
        <fullName evidence="4">Rhamnolipids biosynthesis 3-oxoacyl-[acyl-carrier-protein] reductase</fullName>
    </submittedName>
</protein>
<name>A0A194VD61_CYTMA</name>
<evidence type="ECO:0000256" key="2">
    <source>
        <dbReference type="ARBA" id="ARBA00022857"/>
    </source>
</evidence>
<keyword evidence="5" id="KW-1185">Reference proteome</keyword>